<proteinExistence type="predicted"/>
<gene>
    <name evidence="1" type="ORF">AB1Y20_014785</name>
</gene>
<name>A0AB34IDW6_PRYPA</name>
<comment type="caution">
    <text evidence="1">The sequence shown here is derived from an EMBL/GenBank/DDBJ whole genome shotgun (WGS) entry which is preliminary data.</text>
</comment>
<evidence type="ECO:0000313" key="2">
    <source>
        <dbReference type="Proteomes" id="UP001515480"/>
    </source>
</evidence>
<evidence type="ECO:0008006" key="3">
    <source>
        <dbReference type="Google" id="ProtNLM"/>
    </source>
</evidence>
<reference evidence="1 2" key="1">
    <citation type="journal article" date="2024" name="Science">
        <title>Giant polyketide synthase enzymes in the biosynthesis of giant marine polyether toxins.</title>
        <authorList>
            <person name="Fallon T.R."/>
            <person name="Shende V.V."/>
            <person name="Wierzbicki I.H."/>
            <person name="Pendleton A.L."/>
            <person name="Watervoot N.F."/>
            <person name="Auber R.P."/>
            <person name="Gonzalez D.J."/>
            <person name="Wisecaver J.H."/>
            <person name="Moore B.S."/>
        </authorList>
    </citation>
    <scope>NUCLEOTIDE SEQUENCE [LARGE SCALE GENOMIC DNA]</scope>
    <source>
        <strain evidence="1 2">12B1</strain>
    </source>
</reference>
<dbReference type="Proteomes" id="UP001515480">
    <property type="component" value="Unassembled WGS sequence"/>
</dbReference>
<organism evidence="1 2">
    <name type="scientific">Prymnesium parvum</name>
    <name type="common">Toxic golden alga</name>
    <dbReference type="NCBI Taxonomy" id="97485"/>
    <lineage>
        <taxon>Eukaryota</taxon>
        <taxon>Haptista</taxon>
        <taxon>Haptophyta</taxon>
        <taxon>Prymnesiophyceae</taxon>
        <taxon>Prymnesiales</taxon>
        <taxon>Prymnesiaceae</taxon>
        <taxon>Prymnesium</taxon>
    </lineage>
</organism>
<sequence length="468" mass="50615">MAVEAAFVTSHFLPSRCFPSPSAPSTPSSSLRGPDGPCEPHLAALLHWSLQTHALADLLASLSSARHSLHLFSECLDPAWEHALSTPRVAFRVHEAHRAELRAAVAALHSTAERFRCCPDWRQPKAATLYKWEVMAMVEARVVVFLDLDLEVLPQRSLRLLHRRRGGGVERKVASTWHQLLSCFLASNYSLLATPDHSSPVNAALMIARPSLPLYREGVDVLSSAAGRPFDFSRGWRSVGTPKAVLPAADAAWWRRPGQLEMLDWNSWRFVGASIDQGFFFYMTRLLHTHGTDLRTSACAAPSRDGVSEAAEHTTYFYHFGAHGGPKPERIAAAWRREARPCAARLVGAAAGSRTAAEALGRAAGWARRAAAALGELSRAPLAAAAAAQLRPALRQLEGGVRCVNESLAAWLAEGRRGGLPPSAVAAIVGGGEELPRAISLRAAACASCRWASYTAKSRYAEEHTADA</sequence>
<accession>A0AB34IDW6</accession>
<evidence type="ECO:0000313" key="1">
    <source>
        <dbReference type="EMBL" id="KAL1496168.1"/>
    </source>
</evidence>
<dbReference type="EMBL" id="JBGBPQ010000030">
    <property type="protein sequence ID" value="KAL1496168.1"/>
    <property type="molecule type" value="Genomic_DNA"/>
</dbReference>
<protein>
    <recommendedName>
        <fullName evidence="3">Protein xylosyltransferase</fullName>
    </recommendedName>
</protein>
<dbReference type="AlphaFoldDB" id="A0AB34IDW6"/>
<keyword evidence="2" id="KW-1185">Reference proteome</keyword>